<organism evidence="1 2">
    <name type="scientific">Lactuca saligna</name>
    <name type="common">Willowleaf lettuce</name>
    <dbReference type="NCBI Taxonomy" id="75948"/>
    <lineage>
        <taxon>Eukaryota</taxon>
        <taxon>Viridiplantae</taxon>
        <taxon>Streptophyta</taxon>
        <taxon>Embryophyta</taxon>
        <taxon>Tracheophyta</taxon>
        <taxon>Spermatophyta</taxon>
        <taxon>Magnoliopsida</taxon>
        <taxon>eudicotyledons</taxon>
        <taxon>Gunneridae</taxon>
        <taxon>Pentapetalae</taxon>
        <taxon>asterids</taxon>
        <taxon>campanulids</taxon>
        <taxon>Asterales</taxon>
        <taxon>Asteraceae</taxon>
        <taxon>Cichorioideae</taxon>
        <taxon>Cichorieae</taxon>
        <taxon>Lactucinae</taxon>
        <taxon>Lactuca</taxon>
    </lineage>
</organism>
<name>A0AA35ZN36_LACSI</name>
<dbReference type="Proteomes" id="UP001177003">
    <property type="component" value="Chromosome 8"/>
</dbReference>
<protein>
    <submittedName>
        <fullName evidence="1">Uncharacterized protein</fullName>
    </submittedName>
</protein>
<evidence type="ECO:0000313" key="2">
    <source>
        <dbReference type="Proteomes" id="UP001177003"/>
    </source>
</evidence>
<accession>A0AA35ZN36</accession>
<keyword evidence="2" id="KW-1185">Reference proteome</keyword>
<sequence>MKKNSKGERHETLVSCLDTKKNSKQAADSPNQYWLEPVVSFELQNTLDSQLDLTITSKAFKFRSFIKVEKFPVSNNGADQLLFQFYLKHMRMQYETGSASKITTVKVTRPIEIDSFPNAKFKFVKGSVIQFHEFTLTDLSCINPYDWIILYNLLLRYAQKTGGSF</sequence>
<proteinExistence type="predicted"/>
<reference evidence="1" key="1">
    <citation type="submission" date="2023-04" db="EMBL/GenBank/DDBJ databases">
        <authorList>
            <person name="Vijverberg K."/>
            <person name="Xiong W."/>
            <person name="Schranz E."/>
        </authorList>
    </citation>
    <scope>NUCLEOTIDE SEQUENCE</scope>
</reference>
<evidence type="ECO:0000313" key="1">
    <source>
        <dbReference type="EMBL" id="CAI9295718.1"/>
    </source>
</evidence>
<dbReference type="EMBL" id="OX465084">
    <property type="protein sequence ID" value="CAI9295718.1"/>
    <property type="molecule type" value="Genomic_DNA"/>
</dbReference>
<gene>
    <name evidence="1" type="ORF">LSALG_LOCUS34640</name>
</gene>
<dbReference type="AlphaFoldDB" id="A0AA35ZN36"/>